<evidence type="ECO:0000256" key="4">
    <source>
        <dbReference type="SAM" id="Coils"/>
    </source>
</evidence>
<reference evidence="6 7" key="1">
    <citation type="journal article" date="2021" name="Nat. Plants">
        <title>The Taxus genome provides insights into paclitaxel biosynthesis.</title>
        <authorList>
            <person name="Xiong X."/>
            <person name="Gou J."/>
            <person name="Liao Q."/>
            <person name="Li Y."/>
            <person name="Zhou Q."/>
            <person name="Bi G."/>
            <person name="Li C."/>
            <person name="Du R."/>
            <person name="Wang X."/>
            <person name="Sun T."/>
            <person name="Guo L."/>
            <person name="Liang H."/>
            <person name="Lu P."/>
            <person name="Wu Y."/>
            <person name="Zhang Z."/>
            <person name="Ro D.K."/>
            <person name="Shang Y."/>
            <person name="Huang S."/>
            <person name="Yan J."/>
        </authorList>
    </citation>
    <scope>NUCLEOTIDE SEQUENCE [LARGE SCALE GENOMIC DNA]</scope>
    <source>
        <strain evidence="6">Ta-2019</strain>
    </source>
</reference>
<protein>
    <recommendedName>
        <fullName evidence="3">Exocyst subunit Exo70 family protein</fullName>
    </recommendedName>
</protein>
<evidence type="ECO:0000256" key="3">
    <source>
        <dbReference type="RuleBase" id="RU365026"/>
    </source>
</evidence>
<evidence type="ECO:0000259" key="5">
    <source>
        <dbReference type="Pfam" id="PF03081"/>
    </source>
</evidence>
<keyword evidence="4" id="KW-0175">Coiled coil</keyword>
<sequence>MESHFEHDEEIGFRRLVSTQGKLQSMMERANTTAFGLERMEKRLNKLSGEVSATAMAVAPLQSAAMVAKALDSRIDRAINPALRVLEKFGQVQQIQTTIADMLQQQQEEENQGASIYSASRVNQVQDLVETIQKLELSVGLLKDECEPAIQRLQEAVEFLCRTKATDYYRAHRLRETLSTLKALFESKVEDLNDGLLMEKALSRLEFEFTRILQNTGRTILKKALQQGVSIRDNDDVGCLDLASEQEIQLLRRIVEVMHGYDRSDDCIDIYVLVRWRRAAKALIRLKLDYLLNFNNIDDMEWEVLESSIDLWIEHFKISVSVVLASEKELCRQIFGDKDLVLLSECVGRIGRKDLKPQFYEIFEGDGGREICLEFRELQKQVVSAACKVFWEFGLLVEGQQDGAVPPADGSVPKLVKYAVAYMASLAGESYAPLMTKVLKIEHLWKLKTLSSVEGSPKGSPLLGEGSPKGPLPLGKWLTGICSGSEQNQNQNLFCEAVSNFMEALQRNLDSKTSAYKDRALRHLFTMNAQWYIYTRTKNTELGKLVGPCT</sequence>
<evidence type="ECO:0000313" key="7">
    <source>
        <dbReference type="Proteomes" id="UP000824469"/>
    </source>
</evidence>
<feature type="coiled-coil region" evidence="4">
    <location>
        <begin position="92"/>
        <end position="145"/>
    </location>
</feature>
<organism evidence="6 7">
    <name type="scientific">Taxus chinensis</name>
    <name type="common">Chinese yew</name>
    <name type="synonym">Taxus wallichiana var. chinensis</name>
    <dbReference type="NCBI Taxonomy" id="29808"/>
    <lineage>
        <taxon>Eukaryota</taxon>
        <taxon>Viridiplantae</taxon>
        <taxon>Streptophyta</taxon>
        <taxon>Embryophyta</taxon>
        <taxon>Tracheophyta</taxon>
        <taxon>Spermatophyta</taxon>
        <taxon>Pinopsida</taxon>
        <taxon>Pinidae</taxon>
        <taxon>Conifers II</taxon>
        <taxon>Cupressales</taxon>
        <taxon>Taxaceae</taxon>
        <taxon>Taxus</taxon>
    </lineage>
</organism>
<dbReference type="GO" id="GO:0000145">
    <property type="term" value="C:exocyst"/>
    <property type="evidence" value="ECO:0007669"/>
    <property type="project" value="InterPro"/>
</dbReference>
<dbReference type="InterPro" id="IPR046364">
    <property type="entry name" value="Exo70_C"/>
</dbReference>
<proteinExistence type="inferred from homology"/>
<dbReference type="EMBL" id="JAHRHJ020000001">
    <property type="protein sequence ID" value="KAH9331208.1"/>
    <property type="molecule type" value="Genomic_DNA"/>
</dbReference>
<evidence type="ECO:0000313" key="6">
    <source>
        <dbReference type="EMBL" id="KAH9331208.1"/>
    </source>
</evidence>
<dbReference type="Pfam" id="PF03081">
    <property type="entry name" value="Exo70_C"/>
    <property type="match status" value="1"/>
</dbReference>
<dbReference type="InterPro" id="IPR004140">
    <property type="entry name" value="Exo70"/>
</dbReference>
<keyword evidence="3" id="KW-0268">Exocytosis</keyword>
<keyword evidence="7" id="KW-1185">Reference proteome</keyword>
<evidence type="ECO:0000256" key="1">
    <source>
        <dbReference type="ARBA" id="ARBA00006756"/>
    </source>
</evidence>
<keyword evidence="2 3" id="KW-0813">Transport</keyword>
<feature type="domain" description="Exocyst complex subunit Exo70 C-terminal" evidence="5">
    <location>
        <begin position="354"/>
        <end position="548"/>
    </location>
</feature>
<name>A0AA38GXJ3_TAXCH</name>
<comment type="function">
    <text evidence="3">Component of the exocyst complex.</text>
</comment>
<comment type="caution">
    <text evidence="6">The sequence shown here is derived from an EMBL/GenBank/DDBJ whole genome shotgun (WGS) entry which is preliminary data.</text>
</comment>
<dbReference type="Proteomes" id="UP000824469">
    <property type="component" value="Unassembled WGS sequence"/>
</dbReference>
<accession>A0AA38GXJ3</accession>
<dbReference type="PANTHER" id="PTHR12542">
    <property type="entry name" value="EXOCYST COMPLEX PROTEIN EXO70"/>
    <property type="match status" value="1"/>
</dbReference>
<dbReference type="PANTHER" id="PTHR12542:SF90">
    <property type="entry name" value="EXOCYST COMPLEX COMPONENT EXO70I"/>
    <property type="match status" value="1"/>
</dbReference>
<dbReference type="GO" id="GO:0005546">
    <property type="term" value="F:phosphatidylinositol-4,5-bisphosphate binding"/>
    <property type="evidence" value="ECO:0007669"/>
    <property type="project" value="InterPro"/>
</dbReference>
<keyword evidence="3" id="KW-0653">Protein transport</keyword>
<comment type="similarity">
    <text evidence="1 3">Belongs to the EXO70 family.</text>
</comment>
<gene>
    <name evidence="6" type="ORF">KI387_003316</name>
</gene>
<dbReference type="GO" id="GO:0006887">
    <property type="term" value="P:exocytosis"/>
    <property type="evidence" value="ECO:0007669"/>
    <property type="project" value="UniProtKB-KW"/>
</dbReference>
<dbReference type="Gene3D" id="1.20.1280.170">
    <property type="entry name" value="Exocyst complex component Exo70"/>
    <property type="match status" value="1"/>
</dbReference>
<dbReference type="SUPFAM" id="SSF74788">
    <property type="entry name" value="Cullin repeat-like"/>
    <property type="match status" value="1"/>
</dbReference>
<dbReference type="OMA" id="VRYATNY"/>
<dbReference type="AlphaFoldDB" id="A0AA38GXJ3"/>
<dbReference type="InterPro" id="IPR016159">
    <property type="entry name" value="Cullin_repeat-like_dom_sf"/>
</dbReference>
<dbReference type="GO" id="GO:0015031">
    <property type="term" value="P:protein transport"/>
    <property type="evidence" value="ECO:0007669"/>
    <property type="project" value="UniProtKB-KW"/>
</dbReference>
<evidence type="ECO:0000256" key="2">
    <source>
        <dbReference type="ARBA" id="ARBA00022448"/>
    </source>
</evidence>